<protein>
    <submittedName>
        <fullName evidence="1">Uncharacterized protein</fullName>
    </submittedName>
</protein>
<gene>
    <name evidence="1" type="ORF">NC653_022606</name>
</gene>
<reference evidence="1" key="1">
    <citation type="journal article" date="2023" name="Mol. Ecol. Resour.">
        <title>Chromosome-level genome assembly of a triploid poplar Populus alba 'Berolinensis'.</title>
        <authorList>
            <person name="Chen S."/>
            <person name="Yu Y."/>
            <person name="Wang X."/>
            <person name="Wang S."/>
            <person name="Zhang T."/>
            <person name="Zhou Y."/>
            <person name="He R."/>
            <person name="Meng N."/>
            <person name="Wang Y."/>
            <person name="Liu W."/>
            <person name="Liu Z."/>
            <person name="Liu J."/>
            <person name="Guo Q."/>
            <person name="Huang H."/>
            <person name="Sederoff R.R."/>
            <person name="Wang G."/>
            <person name="Qu G."/>
            <person name="Chen S."/>
        </authorList>
    </citation>
    <scope>NUCLEOTIDE SEQUENCE</scope>
    <source>
        <strain evidence="1">SC-2020</strain>
    </source>
</reference>
<accession>A0AAD6MF46</accession>
<proteinExistence type="predicted"/>
<dbReference type="Proteomes" id="UP001164929">
    <property type="component" value="Chromosome 9"/>
</dbReference>
<organism evidence="1 2">
    <name type="scientific">Populus alba x Populus x berolinensis</name>
    <dbReference type="NCBI Taxonomy" id="444605"/>
    <lineage>
        <taxon>Eukaryota</taxon>
        <taxon>Viridiplantae</taxon>
        <taxon>Streptophyta</taxon>
        <taxon>Embryophyta</taxon>
        <taxon>Tracheophyta</taxon>
        <taxon>Spermatophyta</taxon>
        <taxon>Magnoliopsida</taxon>
        <taxon>eudicotyledons</taxon>
        <taxon>Gunneridae</taxon>
        <taxon>Pentapetalae</taxon>
        <taxon>rosids</taxon>
        <taxon>fabids</taxon>
        <taxon>Malpighiales</taxon>
        <taxon>Salicaceae</taxon>
        <taxon>Saliceae</taxon>
        <taxon>Populus</taxon>
    </lineage>
</organism>
<keyword evidence="2" id="KW-1185">Reference proteome</keyword>
<dbReference type="EMBL" id="JAQIZT010000009">
    <property type="protein sequence ID" value="KAJ6984393.1"/>
    <property type="molecule type" value="Genomic_DNA"/>
</dbReference>
<evidence type="ECO:0000313" key="1">
    <source>
        <dbReference type="EMBL" id="KAJ6984393.1"/>
    </source>
</evidence>
<dbReference type="AlphaFoldDB" id="A0AAD6MF46"/>
<sequence length="111" mass="12194">MQGLQPQDWWDLHHEIDYPLFGSHVSTAVLIPPTPRQLSDATTVDTGGLAFVLLPGYGAQRENHMAMGPGIIIVSEDVEKEAPPLIIRNKLLRKEGPSVNGRAIAWMTLLS</sequence>
<comment type="caution">
    <text evidence="1">The sequence shown here is derived from an EMBL/GenBank/DDBJ whole genome shotgun (WGS) entry which is preliminary data.</text>
</comment>
<evidence type="ECO:0000313" key="2">
    <source>
        <dbReference type="Proteomes" id="UP001164929"/>
    </source>
</evidence>
<name>A0AAD6MF46_9ROSI</name>